<dbReference type="OrthoDB" id="9808312at2"/>
<keyword evidence="2 4" id="KW-0479">Metal-binding</keyword>
<dbReference type="Gene3D" id="1.10.760.10">
    <property type="entry name" value="Cytochrome c-like domain"/>
    <property type="match status" value="2"/>
</dbReference>
<reference evidence="7 8" key="1">
    <citation type="submission" date="2019-02" db="EMBL/GenBank/DDBJ databases">
        <title>Deep-cultivation of Planctomycetes and their phenomic and genomic characterization uncovers novel biology.</title>
        <authorList>
            <person name="Wiegand S."/>
            <person name="Jogler M."/>
            <person name="Boedeker C."/>
            <person name="Pinto D."/>
            <person name="Vollmers J."/>
            <person name="Rivas-Marin E."/>
            <person name="Kohn T."/>
            <person name="Peeters S.H."/>
            <person name="Heuer A."/>
            <person name="Rast P."/>
            <person name="Oberbeckmann S."/>
            <person name="Bunk B."/>
            <person name="Jeske O."/>
            <person name="Meyerdierks A."/>
            <person name="Storesund J.E."/>
            <person name="Kallscheuer N."/>
            <person name="Luecker S."/>
            <person name="Lage O.M."/>
            <person name="Pohl T."/>
            <person name="Merkel B.J."/>
            <person name="Hornburger P."/>
            <person name="Mueller R.-W."/>
            <person name="Bruemmer F."/>
            <person name="Labrenz M."/>
            <person name="Spormann A.M."/>
            <person name="Op Den Camp H."/>
            <person name="Overmann J."/>
            <person name="Amann R."/>
            <person name="Jetten M.S.M."/>
            <person name="Mascher T."/>
            <person name="Medema M.H."/>
            <person name="Devos D.P."/>
            <person name="Kaster A.-K."/>
            <person name="Ovreas L."/>
            <person name="Rohde M."/>
            <person name="Galperin M.Y."/>
            <person name="Jogler C."/>
        </authorList>
    </citation>
    <scope>NUCLEOTIDE SEQUENCE [LARGE SCALE GENOMIC DNA]</scope>
    <source>
        <strain evidence="7 8">Pan54</strain>
    </source>
</reference>
<evidence type="ECO:0000256" key="2">
    <source>
        <dbReference type="ARBA" id="ARBA00022723"/>
    </source>
</evidence>
<dbReference type="GO" id="GO:0020037">
    <property type="term" value="F:heme binding"/>
    <property type="evidence" value="ECO:0007669"/>
    <property type="project" value="InterPro"/>
</dbReference>
<accession>A0A5C5XH12</accession>
<feature type="region of interest" description="Disordered" evidence="5">
    <location>
        <begin position="493"/>
        <end position="512"/>
    </location>
</feature>
<dbReference type="InterPro" id="IPR009056">
    <property type="entry name" value="Cyt_c-like_dom"/>
</dbReference>
<sequence>MLNRFVAQNFIPEPTTASLWLLLVCVVAGLSGCDQVESDFVFNEKTQELLPEAEVKVKNTLVSSFGSPAQPTIPAFFPVDRGQITLEIADFDPEKPTELLIEPVETDVDLVGKRLQFLFDPEDQFDVTMEAIEEELPDPIAELDGITIAAYDAESGKLTLSKALPDLELVEPGLELAANPNYKLHQGQFLYEQHCQHCHGVSGSGDGPTARYMEPKPRDYRKGIFKFTSTGSRDHVSTADLKHILIEGIPGTYMPSFKLLSEESLDLIVNYVKFLAMRGETEGMLNVEVGLDFNKKVLADELEGETDPKEIEEITSDFKEEMNEFLAVDYPEIAFFGQLDLADAWMEADDEDAIVHASVPQTDPYGPSAADPSLTSIENGRLLYLGKDAQCASCHGDGGKGDGFQTRQLQKRPDGGEFSLPGLHDDWLNPLKPRDLTSDIYRGGRRPIDIFRRLYVGIKGTPMPAFGGKSLTDQQLWDIVNYVMYLPHEDTMPLPKLPKSEASESPAVSLIE</sequence>
<dbReference type="Pfam" id="PF00034">
    <property type="entry name" value="Cytochrom_C"/>
    <property type="match status" value="1"/>
</dbReference>
<name>A0A5C5XH12_9PLAN</name>
<evidence type="ECO:0000313" key="8">
    <source>
        <dbReference type="Proteomes" id="UP000316095"/>
    </source>
</evidence>
<dbReference type="InterPro" id="IPR036909">
    <property type="entry name" value="Cyt_c-like_dom_sf"/>
</dbReference>
<feature type="domain" description="Cytochrome c" evidence="6">
    <location>
        <begin position="375"/>
        <end position="487"/>
    </location>
</feature>
<evidence type="ECO:0000256" key="1">
    <source>
        <dbReference type="ARBA" id="ARBA00022617"/>
    </source>
</evidence>
<evidence type="ECO:0000256" key="5">
    <source>
        <dbReference type="SAM" id="MobiDB-lite"/>
    </source>
</evidence>
<comment type="caution">
    <text evidence="7">The sequence shown here is derived from an EMBL/GenBank/DDBJ whole genome shotgun (WGS) entry which is preliminary data.</text>
</comment>
<proteinExistence type="predicted"/>
<evidence type="ECO:0000313" key="7">
    <source>
        <dbReference type="EMBL" id="TWT62114.1"/>
    </source>
</evidence>
<dbReference type="Pfam" id="PF13442">
    <property type="entry name" value="Cytochrome_CBB3"/>
    <property type="match status" value="1"/>
</dbReference>
<protein>
    <submittedName>
        <fullName evidence="7">Cytochrome c</fullName>
    </submittedName>
</protein>
<feature type="domain" description="Cytochrome c" evidence="6">
    <location>
        <begin position="182"/>
        <end position="276"/>
    </location>
</feature>
<evidence type="ECO:0000256" key="3">
    <source>
        <dbReference type="ARBA" id="ARBA00023004"/>
    </source>
</evidence>
<dbReference type="AlphaFoldDB" id="A0A5C5XH12"/>
<keyword evidence="1 4" id="KW-0349">Heme</keyword>
<keyword evidence="3 4" id="KW-0408">Iron</keyword>
<dbReference type="PANTHER" id="PTHR35008:SF4">
    <property type="entry name" value="BLL4482 PROTEIN"/>
    <property type="match status" value="1"/>
</dbReference>
<dbReference type="SUPFAM" id="SSF46626">
    <property type="entry name" value="Cytochrome c"/>
    <property type="match status" value="2"/>
</dbReference>
<dbReference type="PROSITE" id="PS51257">
    <property type="entry name" value="PROKAR_LIPOPROTEIN"/>
    <property type="match status" value="1"/>
</dbReference>
<dbReference type="InterPro" id="IPR051459">
    <property type="entry name" value="Cytochrome_c-type_DH"/>
</dbReference>
<keyword evidence="8" id="KW-1185">Reference proteome</keyword>
<dbReference type="Proteomes" id="UP000316095">
    <property type="component" value="Unassembled WGS sequence"/>
</dbReference>
<gene>
    <name evidence="7" type="ORF">Pan54_28530</name>
</gene>
<dbReference type="GO" id="GO:0009055">
    <property type="term" value="F:electron transfer activity"/>
    <property type="evidence" value="ECO:0007669"/>
    <property type="project" value="InterPro"/>
</dbReference>
<dbReference type="GO" id="GO:0046872">
    <property type="term" value="F:metal ion binding"/>
    <property type="evidence" value="ECO:0007669"/>
    <property type="project" value="UniProtKB-KW"/>
</dbReference>
<organism evidence="7 8">
    <name type="scientific">Rubinisphaera italica</name>
    <dbReference type="NCBI Taxonomy" id="2527969"/>
    <lineage>
        <taxon>Bacteria</taxon>
        <taxon>Pseudomonadati</taxon>
        <taxon>Planctomycetota</taxon>
        <taxon>Planctomycetia</taxon>
        <taxon>Planctomycetales</taxon>
        <taxon>Planctomycetaceae</taxon>
        <taxon>Rubinisphaera</taxon>
    </lineage>
</organism>
<dbReference type="RefSeq" id="WP_146504007.1">
    <property type="nucleotide sequence ID" value="NZ_SJPG01000001.1"/>
</dbReference>
<dbReference type="PROSITE" id="PS51007">
    <property type="entry name" value="CYTC"/>
    <property type="match status" value="2"/>
</dbReference>
<evidence type="ECO:0000259" key="6">
    <source>
        <dbReference type="PROSITE" id="PS51007"/>
    </source>
</evidence>
<evidence type="ECO:0000256" key="4">
    <source>
        <dbReference type="PROSITE-ProRule" id="PRU00433"/>
    </source>
</evidence>
<dbReference type="PANTHER" id="PTHR35008">
    <property type="entry name" value="BLL4482 PROTEIN-RELATED"/>
    <property type="match status" value="1"/>
</dbReference>
<dbReference type="EMBL" id="SJPG01000001">
    <property type="protein sequence ID" value="TWT62114.1"/>
    <property type="molecule type" value="Genomic_DNA"/>
</dbReference>